<dbReference type="Gene3D" id="3.40.190.10">
    <property type="entry name" value="Periplasmic binding protein-like II"/>
    <property type="match status" value="1"/>
</dbReference>
<dbReference type="PaxDb" id="3055-EDP09677"/>
<feature type="compositionally biased region" description="Gly residues" evidence="1">
    <location>
        <begin position="1334"/>
        <end position="1343"/>
    </location>
</feature>
<dbReference type="OrthoDB" id="568473at2759"/>
<protein>
    <recommendedName>
        <fullName evidence="4">Guanylate cyclase domain-containing protein</fullName>
    </recommendedName>
</protein>
<keyword evidence="6" id="KW-1185">Reference proteome</keyword>
<dbReference type="SUPFAM" id="SSF53850">
    <property type="entry name" value="Periplasmic binding protein-like II"/>
    <property type="match status" value="1"/>
</dbReference>
<evidence type="ECO:0000256" key="1">
    <source>
        <dbReference type="SAM" id="MobiDB-lite"/>
    </source>
</evidence>
<feature type="compositionally biased region" description="Polar residues" evidence="1">
    <location>
        <begin position="1841"/>
        <end position="1855"/>
    </location>
</feature>
<keyword evidence="2" id="KW-0472">Membrane</keyword>
<feature type="region of interest" description="Disordered" evidence="1">
    <location>
        <begin position="1948"/>
        <end position="2022"/>
    </location>
</feature>
<dbReference type="Proteomes" id="UP000006906">
    <property type="component" value="Chromosome 1"/>
</dbReference>
<proteinExistence type="predicted"/>
<dbReference type="GeneID" id="5715162"/>
<accession>A0A2K3E5W4</accession>
<evidence type="ECO:0000313" key="6">
    <source>
        <dbReference type="Proteomes" id="UP000006906"/>
    </source>
</evidence>
<evidence type="ECO:0000256" key="3">
    <source>
        <dbReference type="SAM" id="SignalP"/>
    </source>
</evidence>
<feature type="region of interest" description="Disordered" evidence="1">
    <location>
        <begin position="2052"/>
        <end position="2146"/>
    </location>
</feature>
<keyword evidence="2" id="KW-1133">Transmembrane helix</keyword>
<feature type="chain" id="PRO_5014428932" description="Guanylate cyclase domain-containing protein" evidence="3">
    <location>
        <begin position="28"/>
        <end position="2188"/>
    </location>
</feature>
<feature type="compositionally biased region" description="Low complexity" evidence="1">
    <location>
        <begin position="1012"/>
        <end position="1023"/>
    </location>
</feature>
<dbReference type="GO" id="GO:0035556">
    <property type="term" value="P:intracellular signal transduction"/>
    <property type="evidence" value="ECO:0007669"/>
    <property type="project" value="InterPro"/>
</dbReference>
<dbReference type="InterPro" id="IPR050697">
    <property type="entry name" value="Adenylyl/Guanylyl_Cyclase_3/4"/>
</dbReference>
<feature type="region of interest" description="Disordered" evidence="1">
    <location>
        <begin position="1002"/>
        <end position="1023"/>
    </location>
</feature>
<dbReference type="InParanoid" id="A0A2K3E5W4"/>
<dbReference type="Gramene" id="PNW88195">
    <property type="protein sequence ID" value="PNW88195"/>
    <property type="gene ID" value="CHLRE_01g018550v5"/>
</dbReference>
<evidence type="ECO:0000256" key="2">
    <source>
        <dbReference type="SAM" id="Phobius"/>
    </source>
</evidence>
<dbReference type="PANTHER" id="PTHR43081">
    <property type="entry name" value="ADENYLATE CYCLASE, TERMINAL-DIFFERENTIATION SPECIFIC-RELATED"/>
    <property type="match status" value="1"/>
</dbReference>
<feature type="domain" description="Guanylate cyclase" evidence="4">
    <location>
        <begin position="778"/>
        <end position="832"/>
    </location>
</feature>
<feature type="compositionally biased region" description="Polar residues" evidence="1">
    <location>
        <begin position="2061"/>
        <end position="2070"/>
    </location>
</feature>
<dbReference type="FunFam" id="3.30.70.1230:FF:000087">
    <property type="entry name" value="Predicted protein"/>
    <property type="match status" value="1"/>
</dbReference>
<feature type="region of interest" description="Disordered" evidence="1">
    <location>
        <begin position="952"/>
        <end position="986"/>
    </location>
</feature>
<feature type="compositionally biased region" description="Low complexity" evidence="1">
    <location>
        <begin position="1753"/>
        <end position="1770"/>
    </location>
</feature>
<feature type="compositionally biased region" description="Gly residues" evidence="1">
    <location>
        <begin position="1972"/>
        <end position="1983"/>
    </location>
</feature>
<sequence length="2188" mass="219225">MRWIQAQCLMRRLVVLAFLGVASVVWGRRESGLVGAGRELQSSTLSSSTLNSSLDFVTRHNLTQAVAAELQSLLLEATQQCDIDRQAAGVTVRLQLDYLYPMLVYAEAAGRAFLQSAAGLGSASFLGGTEVRLLFPPANDEVTSSLLFRSYTAYTGRGDAWVADSTTAPCKTGDCRGTRPVVISSIAGNSSSSSSSSGVSSGSGSGVGAGLQMASVDDMQGLPTNLDTDASPPELVPGTTDLARPQLLMYYRYDVLGALGHPPPATWTDLADWAAVVNGTVDADGDSRGDHALCLDFTSSCKAGYLALAIAASMLQPETPAGTFFEPADMSPLVGTVAFEEALRIIERLVPYTAPPLPSRNGSSSCRAFEPAFSLGRCLLTINFDQMRATPAPGAALAAITNAWNDVVGATSAVQVSGSSSSGNVVAFPFVRGALPAEALGVAPLPGSEIMYDREKCVLAPCSPANCPNAVNTSCAASATDPRQRRSCIVNRAPLVAGLGYDYSASPDADAAALGRLAVLQASADAALKRWPEAVAGTLLIGSATGPSFSDVGGGTSVNSLGGAASGAAGRRSRRLAAAAHGSAERRSLQRQLTVADWTNASGLVQLGYSAAEVRRYLDAYWGSLLGQDGSGGASSPGPPRNVVQELAFRGSSYFTNVFAQAVGWVLLGGLSPGNASTLAASDTRQLLALVATNITRLGYKYSQDIGYSGNRGSHAPLPAGDSGGLSDSQLAAAIAVPVVVTVVLLAALGLAVVLVMKKRKAGGWGAVAPPGAGSGTTLLLTDIQNSTVLWETLPPDVMDAAIRCHHDVLRGLLQPHGGYESATEGDAFILAFHTAEDAAAYAVAAQVMLMEAAWPEEMLTHPDCEVVWVSPQRMNPTASLSYVSRELLSALTRAVQTGTAQAGLTLGGGSAAAAGAGAGGGGGDDTNAPVASSKTLLRWLTRFGSSELRSSSGVAKLGSKKRGSSDGGAGRDADGGGNQPSMGTIKSGFEASIYGRITQANSFRKDRSGPEPRGGAAPAASSPLEQMLAHTGNLNASAMNLGPLTKCPSDIRSYMENEQEGMPDFLTTPRAAAAAAGGGAPASSAALLAAHNGMVEPVRSTSNLLPTLPGGCVTVATLTEALRQGWRKVVPGSQGGGAAAAAGTPGGAEFGGAGTGLAASPRSGTLDLSGNVAAAAAAAFGGAGGGAASGAEGEPQVPEYLLAFRGMRVRMGLHSGADVSEVSLNKATGRTQYSGTFMTEAKAVCDSAHGGQVVLSPTVFKQLPPGCLAKAAFLLHMGEHTLDDYSIAKRKRQQEAAAAAARRRAEGGRPGKPRTGRALGLPDLEHFDSAKESGGGSSGGAEAGEEPVEEGGEVPEESEEPEPIPLYQMLPHRLACRLPFFEPLRSNSYLSLGLPDAPVGRVTVAFMYVIGAQALLAWNAPLATEALTLFHNTVAAQLNAADGYVVELVDGLCLAAFRSSADALLWALRCGRQLLAAPWDDELLEHELCEEVSLPLHGEWGAAAGGGGGTGAGGMGAGAGGLTEARLGSVSGPGGMGGGGGTPQFGLSRATAIRYKTLMRGLRLKVGMDTGFVADSINATTGRMAYRGRPMNRAARIASKALAGQVHCSAAVWASAVDRLGVVARAGGEDELTASSLGLQSLKGVMEKIEVLSVSYKGNALSAEEAAVVARHAPRSSHNSTSITATNSSNPNVLSGLASAFSLAPGGPSSASVSAAAAAAASGGSITAALSRASLLNAVLGAGTASTGGGDRASPSARNRSPRRVSGGAVLLGGGSTGGVGGGGGGGGGGSGGNSLLPAGVAASPFGSSGAGGLLLRGNGVRSGTLPVGNPAEGGAASPLSRTTAYSPADTPSSPVMGGGGGGDTAAHKEHMVLHLNPLHDTAAGSTVNSGTHALVDSVTGAGTSGSFAAGGLQPAAATPPNPGAGSAATAAFLLYGSRRVPHASGLGPAPAAPAPSPAAIGLPPRPLSHGGSGGGAGGAAGAGSLASGEPSPAGTAADSDATEGADSPAAAGNLAQNTPPGLNRVITFGATVGAAVVEDVNFLALPPPSGPAPALQLPTRSPATSSDTGMAPSAFARSEPPGLLGLPPQPPGGLQASHTGTARRGSTGTRLPPGMDSLVSAAASAYGGGSSSRNSQGQEHGLDPATFLAAQQLSINRRDGPAPSGQVEVPLDQLSLQVLLERIEKE</sequence>
<feature type="region of interest" description="Disordered" evidence="1">
    <location>
        <begin position="1826"/>
        <end position="1868"/>
    </location>
</feature>
<name>A0A2K3E5W4_CHLRE</name>
<gene>
    <name evidence="5" type="ORF">CHLRE_01g018550v5</name>
</gene>
<evidence type="ECO:0000313" key="5">
    <source>
        <dbReference type="EMBL" id="PNW88195.1"/>
    </source>
</evidence>
<dbReference type="EMBL" id="CM008962">
    <property type="protein sequence ID" value="PNW88195.1"/>
    <property type="molecule type" value="Genomic_DNA"/>
</dbReference>
<dbReference type="InterPro" id="IPR029787">
    <property type="entry name" value="Nucleotide_cyclase"/>
</dbReference>
<organism evidence="5 6">
    <name type="scientific">Chlamydomonas reinhardtii</name>
    <name type="common">Chlamydomonas smithii</name>
    <dbReference type="NCBI Taxonomy" id="3055"/>
    <lineage>
        <taxon>Eukaryota</taxon>
        <taxon>Viridiplantae</taxon>
        <taxon>Chlorophyta</taxon>
        <taxon>core chlorophytes</taxon>
        <taxon>Chlorophyceae</taxon>
        <taxon>CS clade</taxon>
        <taxon>Chlamydomonadales</taxon>
        <taxon>Chlamydomonadaceae</taxon>
        <taxon>Chlamydomonas</taxon>
    </lineage>
</organism>
<feature type="compositionally biased region" description="Gly residues" evidence="1">
    <location>
        <begin position="1771"/>
        <end position="1792"/>
    </location>
</feature>
<dbReference type="PROSITE" id="PS50125">
    <property type="entry name" value="GUANYLATE_CYCLASE_2"/>
    <property type="match status" value="1"/>
</dbReference>
<dbReference type="GO" id="GO:0004016">
    <property type="term" value="F:adenylate cyclase activity"/>
    <property type="evidence" value="ECO:0000318"/>
    <property type="project" value="GO_Central"/>
</dbReference>
<feature type="region of interest" description="Disordered" evidence="1">
    <location>
        <begin position="1745"/>
        <end position="1792"/>
    </location>
</feature>
<feature type="signal peptide" evidence="3">
    <location>
        <begin position="1"/>
        <end position="27"/>
    </location>
</feature>
<reference evidence="5 6" key="1">
    <citation type="journal article" date="2007" name="Science">
        <title>The Chlamydomonas genome reveals the evolution of key animal and plant functions.</title>
        <authorList>
            <person name="Merchant S.S."/>
            <person name="Prochnik S.E."/>
            <person name="Vallon O."/>
            <person name="Harris E.H."/>
            <person name="Karpowicz S.J."/>
            <person name="Witman G.B."/>
            <person name="Terry A."/>
            <person name="Salamov A."/>
            <person name="Fritz-Laylin L.K."/>
            <person name="Marechal-Drouard L."/>
            <person name="Marshall W.F."/>
            <person name="Qu L.H."/>
            <person name="Nelson D.R."/>
            <person name="Sanderfoot A.A."/>
            <person name="Spalding M.H."/>
            <person name="Kapitonov V.V."/>
            <person name="Ren Q."/>
            <person name="Ferris P."/>
            <person name="Lindquist E."/>
            <person name="Shapiro H."/>
            <person name="Lucas S.M."/>
            <person name="Grimwood J."/>
            <person name="Schmutz J."/>
            <person name="Cardol P."/>
            <person name="Cerutti H."/>
            <person name="Chanfreau G."/>
            <person name="Chen C.L."/>
            <person name="Cognat V."/>
            <person name="Croft M.T."/>
            <person name="Dent R."/>
            <person name="Dutcher S."/>
            <person name="Fernandez E."/>
            <person name="Fukuzawa H."/>
            <person name="Gonzalez-Ballester D."/>
            <person name="Gonzalez-Halphen D."/>
            <person name="Hallmann A."/>
            <person name="Hanikenne M."/>
            <person name="Hippler M."/>
            <person name="Inwood W."/>
            <person name="Jabbari K."/>
            <person name="Kalanon M."/>
            <person name="Kuras R."/>
            <person name="Lefebvre P.A."/>
            <person name="Lemaire S.D."/>
            <person name="Lobanov A.V."/>
            <person name="Lohr M."/>
            <person name="Manuell A."/>
            <person name="Meier I."/>
            <person name="Mets L."/>
            <person name="Mittag M."/>
            <person name="Mittelmeier T."/>
            <person name="Moroney J.V."/>
            <person name="Moseley J."/>
            <person name="Napoli C."/>
            <person name="Nedelcu A.M."/>
            <person name="Niyogi K."/>
            <person name="Novoselov S.V."/>
            <person name="Paulsen I.T."/>
            <person name="Pazour G."/>
            <person name="Purton S."/>
            <person name="Ral J.P."/>
            <person name="Riano-Pachon D.M."/>
            <person name="Riekhof W."/>
            <person name="Rymarquis L."/>
            <person name="Schroda M."/>
            <person name="Stern D."/>
            <person name="Umen J."/>
            <person name="Willows R."/>
            <person name="Wilson N."/>
            <person name="Zimmer S.L."/>
            <person name="Allmer J."/>
            <person name="Balk J."/>
            <person name="Bisova K."/>
            <person name="Chen C.J."/>
            <person name="Elias M."/>
            <person name="Gendler K."/>
            <person name="Hauser C."/>
            <person name="Lamb M.R."/>
            <person name="Ledford H."/>
            <person name="Long J.C."/>
            <person name="Minagawa J."/>
            <person name="Page M.D."/>
            <person name="Pan J."/>
            <person name="Pootakham W."/>
            <person name="Roje S."/>
            <person name="Rose A."/>
            <person name="Stahlberg E."/>
            <person name="Terauchi A.M."/>
            <person name="Yang P."/>
            <person name="Ball S."/>
            <person name="Bowler C."/>
            <person name="Dieckmann C.L."/>
            <person name="Gladyshev V.N."/>
            <person name="Green P."/>
            <person name="Jorgensen R."/>
            <person name="Mayfield S."/>
            <person name="Mueller-Roeber B."/>
            <person name="Rajamani S."/>
            <person name="Sayre R.T."/>
            <person name="Brokstein P."/>
            <person name="Dubchak I."/>
            <person name="Goodstein D."/>
            <person name="Hornick L."/>
            <person name="Huang Y.W."/>
            <person name="Jhaveri J."/>
            <person name="Luo Y."/>
            <person name="Martinez D."/>
            <person name="Ngau W.C."/>
            <person name="Otillar B."/>
            <person name="Poliakov A."/>
            <person name="Porter A."/>
            <person name="Szajkowski L."/>
            <person name="Werner G."/>
            <person name="Zhou K."/>
            <person name="Grigoriev I.V."/>
            <person name="Rokhsar D.S."/>
            <person name="Grossman A.R."/>
        </authorList>
    </citation>
    <scope>NUCLEOTIDE SEQUENCE [LARGE SCALE GENOMIC DNA]</scope>
    <source>
        <strain evidence="6">CC-503</strain>
    </source>
</reference>
<dbReference type="ExpressionAtlas" id="A0A2K3E5W4">
    <property type="expression patterns" value="baseline"/>
</dbReference>
<feature type="compositionally biased region" description="Low complexity" evidence="1">
    <location>
        <begin position="2122"/>
        <end position="2140"/>
    </location>
</feature>
<feature type="compositionally biased region" description="Low complexity" evidence="1">
    <location>
        <begin position="1984"/>
        <end position="1996"/>
    </location>
</feature>
<dbReference type="RefSeq" id="XP_042928349.1">
    <property type="nucleotide sequence ID" value="XM_043058435.1"/>
</dbReference>
<dbReference type="InterPro" id="IPR001054">
    <property type="entry name" value="A/G_cyclase"/>
</dbReference>
<evidence type="ECO:0000259" key="4">
    <source>
        <dbReference type="PROSITE" id="PS50125"/>
    </source>
</evidence>
<feature type="region of interest" description="Disordered" evidence="1">
    <location>
        <begin position="187"/>
        <end position="207"/>
    </location>
</feature>
<feature type="compositionally biased region" description="Low complexity" evidence="1">
    <location>
        <begin position="2082"/>
        <end position="2112"/>
    </location>
</feature>
<dbReference type="KEGG" id="cre:CHLRE_01g018550v5"/>
<dbReference type="PANTHER" id="PTHR43081:SF1">
    <property type="entry name" value="ADENYLATE CYCLASE, TERMINAL-DIFFERENTIATION SPECIFIC"/>
    <property type="match status" value="1"/>
</dbReference>
<dbReference type="Gene3D" id="3.30.70.1230">
    <property type="entry name" value="Nucleotide cyclase"/>
    <property type="match status" value="3"/>
</dbReference>
<feature type="transmembrane region" description="Helical" evidence="2">
    <location>
        <begin position="731"/>
        <end position="756"/>
    </location>
</feature>
<feature type="compositionally biased region" description="Low complexity" evidence="1">
    <location>
        <begin position="187"/>
        <end position="200"/>
    </location>
</feature>
<feature type="compositionally biased region" description="Acidic residues" evidence="1">
    <location>
        <begin position="1344"/>
        <end position="1362"/>
    </location>
</feature>
<dbReference type="GO" id="GO:0006171">
    <property type="term" value="P:cAMP biosynthetic process"/>
    <property type="evidence" value="ECO:0000318"/>
    <property type="project" value="GO_Central"/>
</dbReference>
<keyword evidence="3" id="KW-0732">Signal</keyword>
<feature type="region of interest" description="Disordered" evidence="1">
    <location>
        <begin position="1294"/>
        <end position="1362"/>
    </location>
</feature>
<keyword evidence="2" id="KW-0812">Transmembrane</keyword>
<dbReference type="SUPFAM" id="SSF55073">
    <property type="entry name" value="Nucleotide cyclase"/>
    <property type="match status" value="2"/>
</dbReference>